<dbReference type="GO" id="GO:0071555">
    <property type="term" value="P:cell wall organization"/>
    <property type="evidence" value="ECO:0007669"/>
    <property type="project" value="UniProtKB-KW"/>
</dbReference>
<dbReference type="PANTHER" id="PTHR31297">
    <property type="entry name" value="GLUCAN ENDO-1,6-BETA-GLUCOSIDASE B"/>
    <property type="match status" value="1"/>
</dbReference>
<organism evidence="8 9">
    <name type="scientific">Sphaerulina musiva (strain SO2202)</name>
    <name type="common">Poplar stem canker fungus</name>
    <name type="synonym">Septoria musiva</name>
    <dbReference type="NCBI Taxonomy" id="692275"/>
    <lineage>
        <taxon>Eukaryota</taxon>
        <taxon>Fungi</taxon>
        <taxon>Dikarya</taxon>
        <taxon>Ascomycota</taxon>
        <taxon>Pezizomycotina</taxon>
        <taxon>Dothideomycetes</taxon>
        <taxon>Dothideomycetidae</taxon>
        <taxon>Mycosphaerellales</taxon>
        <taxon>Mycosphaerellaceae</taxon>
        <taxon>Sphaerulina</taxon>
    </lineage>
</organism>
<dbReference type="RefSeq" id="XP_016764328.1">
    <property type="nucleotide sequence ID" value="XM_016910097.1"/>
</dbReference>
<gene>
    <name evidence="8" type="ORF">SEPMUDRAFT_75098</name>
</gene>
<dbReference type="GO" id="GO:0005576">
    <property type="term" value="C:extracellular region"/>
    <property type="evidence" value="ECO:0007669"/>
    <property type="project" value="TreeGrafter"/>
</dbReference>
<comment type="similarity">
    <text evidence="1 5">Belongs to the glycosyl hydrolase 5 (cellulase A) family.</text>
</comment>
<proteinExistence type="inferred from homology"/>
<dbReference type="GO" id="GO:0005737">
    <property type="term" value="C:cytoplasm"/>
    <property type="evidence" value="ECO:0007669"/>
    <property type="project" value="UniProtKB-ARBA"/>
</dbReference>
<dbReference type="HOGENOM" id="CLU_004624_8_2_1"/>
<keyword evidence="2 5" id="KW-0378">Hydrolase</keyword>
<dbReference type="PANTHER" id="PTHR31297:SF43">
    <property type="entry name" value="GLUCAN 1,3-BETA-GLUCOSIDASE 3"/>
    <property type="match status" value="1"/>
</dbReference>
<dbReference type="InterPro" id="IPR017853">
    <property type="entry name" value="GH"/>
</dbReference>
<reference evidence="8 9" key="1">
    <citation type="journal article" date="2012" name="PLoS Pathog.">
        <title>Diverse lifestyles and strategies of plant pathogenesis encoded in the genomes of eighteen Dothideomycetes fungi.</title>
        <authorList>
            <person name="Ohm R.A."/>
            <person name="Feau N."/>
            <person name="Henrissat B."/>
            <person name="Schoch C.L."/>
            <person name="Horwitz B.A."/>
            <person name="Barry K.W."/>
            <person name="Condon B.J."/>
            <person name="Copeland A.C."/>
            <person name="Dhillon B."/>
            <person name="Glaser F."/>
            <person name="Hesse C.N."/>
            <person name="Kosti I."/>
            <person name="LaButti K."/>
            <person name="Lindquist E.A."/>
            <person name="Lucas S."/>
            <person name="Salamov A.A."/>
            <person name="Bradshaw R.E."/>
            <person name="Ciuffetti L."/>
            <person name="Hamelin R.C."/>
            <person name="Kema G.H.J."/>
            <person name="Lawrence C."/>
            <person name="Scott J.A."/>
            <person name="Spatafora J.W."/>
            <person name="Turgeon B.G."/>
            <person name="de Wit P.J.G.M."/>
            <person name="Zhong S."/>
            <person name="Goodwin S.B."/>
            <person name="Grigoriev I.V."/>
        </authorList>
    </citation>
    <scope>NUCLEOTIDE SEQUENCE [LARGE SCALE GENOMIC DNA]</scope>
    <source>
        <strain evidence="8 9">SO2202</strain>
    </source>
</reference>
<keyword evidence="3 5" id="KW-0326">Glycosidase</keyword>
<dbReference type="OrthoDB" id="1887033at2759"/>
<evidence type="ECO:0000256" key="4">
    <source>
        <dbReference type="ARBA" id="ARBA00023316"/>
    </source>
</evidence>
<keyword evidence="4" id="KW-0961">Cell wall biogenesis/degradation</keyword>
<dbReference type="STRING" id="692275.N1QIW5"/>
<dbReference type="GO" id="GO:0009251">
    <property type="term" value="P:glucan catabolic process"/>
    <property type="evidence" value="ECO:0007669"/>
    <property type="project" value="TreeGrafter"/>
</dbReference>
<name>N1QIW5_SPHMS</name>
<dbReference type="Gene3D" id="3.20.20.80">
    <property type="entry name" value="Glycosidases"/>
    <property type="match status" value="1"/>
</dbReference>
<dbReference type="InterPro" id="IPR001547">
    <property type="entry name" value="Glyco_hydro_5"/>
</dbReference>
<dbReference type="Proteomes" id="UP000016931">
    <property type="component" value="Unassembled WGS sequence"/>
</dbReference>
<evidence type="ECO:0000259" key="7">
    <source>
        <dbReference type="Pfam" id="PF00150"/>
    </source>
</evidence>
<dbReference type="OMA" id="KWYDEVL"/>
<evidence type="ECO:0000313" key="9">
    <source>
        <dbReference type="Proteomes" id="UP000016931"/>
    </source>
</evidence>
<dbReference type="AlphaFoldDB" id="N1QIW5"/>
<evidence type="ECO:0000256" key="6">
    <source>
        <dbReference type="SAM" id="SignalP"/>
    </source>
</evidence>
<evidence type="ECO:0000256" key="1">
    <source>
        <dbReference type="ARBA" id="ARBA00005641"/>
    </source>
</evidence>
<feature type="chain" id="PRO_5004109910" evidence="6">
    <location>
        <begin position="25"/>
        <end position="587"/>
    </location>
</feature>
<dbReference type="GeneID" id="27907234"/>
<dbReference type="EMBL" id="KB456260">
    <property type="protein sequence ID" value="EMF16207.1"/>
    <property type="molecule type" value="Genomic_DNA"/>
</dbReference>
<evidence type="ECO:0000256" key="5">
    <source>
        <dbReference type="RuleBase" id="RU361153"/>
    </source>
</evidence>
<feature type="domain" description="Glycoside hydrolase family 5" evidence="7">
    <location>
        <begin position="138"/>
        <end position="395"/>
    </location>
</feature>
<dbReference type="FunFam" id="3.20.20.80:FF:000100">
    <property type="entry name" value="Glycoside hydrolase superfamily"/>
    <property type="match status" value="1"/>
</dbReference>
<keyword evidence="9" id="KW-1185">Reference proteome</keyword>
<protein>
    <submittedName>
        <fullName evidence="8">Glycoside hydrolase family 5 protein</fullName>
    </submittedName>
</protein>
<evidence type="ECO:0000313" key="8">
    <source>
        <dbReference type="EMBL" id="EMF16207.1"/>
    </source>
</evidence>
<evidence type="ECO:0000256" key="2">
    <source>
        <dbReference type="ARBA" id="ARBA00022801"/>
    </source>
</evidence>
<keyword evidence="6" id="KW-0732">Signal</keyword>
<dbReference type="eggNOG" id="ENOG502QVVM">
    <property type="taxonomic scope" value="Eukaryota"/>
</dbReference>
<dbReference type="GO" id="GO:0046557">
    <property type="term" value="F:glucan endo-1,6-beta-glucosidase activity"/>
    <property type="evidence" value="ECO:0007669"/>
    <property type="project" value="TreeGrafter"/>
</dbReference>
<dbReference type="GO" id="GO:0009986">
    <property type="term" value="C:cell surface"/>
    <property type="evidence" value="ECO:0007669"/>
    <property type="project" value="TreeGrafter"/>
</dbReference>
<dbReference type="Pfam" id="PF00150">
    <property type="entry name" value="Cellulase"/>
    <property type="match status" value="1"/>
</dbReference>
<evidence type="ECO:0000256" key="3">
    <source>
        <dbReference type="ARBA" id="ARBA00023295"/>
    </source>
</evidence>
<sequence length="587" mass="66713">MPISTPSYCLTGFFFSVVLFLALKHLVPWPQVIHFAEPRMKRILHKAKSIANNGRSQEAAPIDPSQQHIPTHDGTMDEERFTVDPVTLQDVTRYRYHHGVNLGSIFILERWLTPSMFSELPKLGSSELAAAEYNIQRFGLEAAREKQERHWREYVTDADLDWLRDVGKCTTVRLPIGFFTLGPEWCKGTAFEKVAPLYQNAWKNVRSLVARLHERKIGTLIDVHGLPGGANKNEHSGTNSNKAEFWSSKKNLELGTRVMCFIAEEAKSMAGVAGLQIVNEAEWSHNSKSGWKWYDDVLRAVGAVDPTIPIYVSDAWFFLKAAVQWSRTRNMAKTGCNPVVLDTHLYWCFDPRHESQTPYQIIDDVRTKLSELDGNEGSVHKEGAAEVIVGEYSCVLGERTWAKSGGKSKEELVRLFGHAQSAQYQQRAGGTFFWTYKMDWMPGGEWGFKQMTEQGAICCPAHLAMPASEVAARLSEARQHQSVARKSEDVAKHISFWDARGSGSYEHWRYEMGWTMGWNDAIAFFEARSRHFGLEGCDKIGMLDLWILKRLRDCRQTGEFVWEWEQGFRKGVQSFYETVGISGHDGS</sequence>
<feature type="signal peptide" evidence="6">
    <location>
        <begin position="1"/>
        <end position="24"/>
    </location>
</feature>
<dbReference type="InterPro" id="IPR050386">
    <property type="entry name" value="Glycosyl_hydrolase_5"/>
</dbReference>
<dbReference type="SUPFAM" id="SSF51445">
    <property type="entry name" value="(Trans)glycosidases"/>
    <property type="match status" value="1"/>
</dbReference>
<accession>N1QIW5</accession>